<organism evidence="8 9">
    <name type="scientific">Candidatus Omnitrophus magneticus</name>
    <dbReference type="NCBI Taxonomy" id="1609969"/>
    <lineage>
        <taxon>Bacteria</taxon>
        <taxon>Pseudomonadati</taxon>
        <taxon>Candidatus Omnitrophota</taxon>
        <taxon>Candidatus Omnitrophus</taxon>
    </lineage>
</organism>
<name>A0A0F0CXC6_9BACT</name>
<dbReference type="Pfam" id="PF08281">
    <property type="entry name" value="Sigma70_r4_2"/>
    <property type="match status" value="1"/>
</dbReference>
<dbReference type="SUPFAM" id="SSF88659">
    <property type="entry name" value="Sigma3 and sigma4 domains of RNA polymerase sigma factors"/>
    <property type="match status" value="1"/>
</dbReference>
<proteinExistence type="inferred from homology"/>
<evidence type="ECO:0000313" key="9">
    <source>
        <dbReference type="Proteomes" id="UP000033428"/>
    </source>
</evidence>
<evidence type="ECO:0000256" key="3">
    <source>
        <dbReference type="ARBA" id="ARBA00023082"/>
    </source>
</evidence>
<dbReference type="CDD" id="cd06171">
    <property type="entry name" value="Sigma70_r4"/>
    <property type="match status" value="1"/>
</dbReference>
<dbReference type="InterPro" id="IPR013324">
    <property type="entry name" value="RNA_pol_sigma_r3/r4-like"/>
</dbReference>
<evidence type="ECO:0000259" key="6">
    <source>
        <dbReference type="Pfam" id="PF04542"/>
    </source>
</evidence>
<keyword evidence="2" id="KW-0805">Transcription regulation</keyword>
<keyword evidence="4" id="KW-0238">DNA-binding</keyword>
<dbReference type="GO" id="GO:0006352">
    <property type="term" value="P:DNA-templated transcription initiation"/>
    <property type="evidence" value="ECO:0007669"/>
    <property type="project" value="InterPro"/>
</dbReference>
<dbReference type="PANTHER" id="PTHR43133">
    <property type="entry name" value="RNA POLYMERASE ECF-TYPE SIGMA FACTO"/>
    <property type="match status" value="1"/>
</dbReference>
<protein>
    <submittedName>
        <fullName evidence="8">ECF subfamily RNA polymerase sigma-24 factor</fullName>
    </submittedName>
</protein>
<dbReference type="NCBIfam" id="TIGR02937">
    <property type="entry name" value="sigma70-ECF"/>
    <property type="match status" value="1"/>
</dbReference>
<comment type="caution">
    <text evidence="8">The sequence shown here is derived from an EMBL/GenBank/DDBJ whole genome shotgun (WGS) entry which is preliminary data.</text>
</comment>
<dbReference type="InterPro" id="IPR013249">
    <property type="entry name" value="RNA_pol_sigma70_r4_t2"/>
</dbReference>
<dbReference type="Proteomes" id="UP000033428">
    <property type="component" value="Unassembled WGS sequence"/>
</dbReference>
<reference evidence="8 9" key="1">
    <citation type="submission" date="2015-02" db="EMBL/GenBank/DDBJ databases">
        <title>Single-cell genomics of uncultivated deep-branching MTB reveals a conserved set of magnetosome genes.</title>
        <authorList>
            <person name="Kolinko S."/>
            <person name="Richter M."/>
            <person name="Glockner F.O."/>
            <person name="Brachmann A."/>
            <person name="Schuler D."/>
        </authorList>
    </citation>
    <scope>NUCLEOTIDE SEQUENCE [LARGE SCALE GENOMIC DNA]</scope>
    <source>
        <strain evidence="8">SKK-01</strain>
    </source>
</reference>
<keyword evidence="5" id="KW-0804">Transcription</keyword>
<dbReference type="Gene3D" id="1.10.1740.10">
    <property type="match status" value="1"/>
</dbReference>
<dbReference type="InterPro" id="IPR014284">
    <property type="entry name" value="RNA_pol_sigma-70_dom"/>
</dbReference>
<feature type="domain" description="RNA polymerase sigma factor 70 region 4 type 2" evidence="7">
    <location>
        <begin position="132"/>
        <end position="184"/>
    </location>
</feature>
<sequence length="186" mass="21708">MESTVLSDSDIVEEVLSGNVEVFEGLVKRYDALVFKIVSRHIPYEMVGEVAHEVFVSAYLSLNTYKGTGTFKSWVAKISVRCCLDFWREKYRKKEIPISYLSDEPQQWFETIIADKSFKTYEKLQSKKYRSQLLEYALSRLSADDRMVLSLLYFEGFSVKETAELLRLSVVNVKVRAYRLRGKLRE</sequence>
<dbReference type="GO" id="GO:0003677">
    <property type="term" value="F:DNA binding"/>
    <property type="evidence" value="ECO:0007669"/>
    <property type="project" value="UniProtKB-KW"/>
</dbReference>
<evidence type="ECO:0000313" key="8">
    <source>
        <dbReference type="EMBL" id="KJJ86110.1"/>
    </source>
</evidence>
<dbReference type="InterPro" id="IPR013325">
    <property type="entry name" value="RNA_pol_sigma_r2"/>
</dbReference>
<evidence type="ECO:0000256" key="2">
    <source>
        <dbReference type="ARBA" id="ARBA00023015"/>
    </source>
</evidence>
<dbReference type="InterPro" id="IPR007627">
    <property type="entry name" value="RNA_pol_sigma70_r2"/>
</dbReference>
<keyword evidence="9" id="KW-1185">Reference proteome</keyword>
<dbReference type="Pfam" id="PF04542">
    <property type="entry name" value="Sigma70_r2"/>
    <property type="match status" value="1"/>
</dbReference>
<gene>
    <name evidence="8" type="ORF">OMAG_000017</name>
</gene>
<dbReference type="InterPro" id="IPR039425">
    <property type="entry name" value="RNA_pol_sigma-70-like"/>
</dbReference>
<keyword evidence="3" id="KW-0731">Sigma factor</keyword>
<dbReference type="GO" id="GO:0016987">
    <property type="term" value="F:sigma factor activity"/>
    <property type="evidence" value="ECO:0007669"/>
    <property type="project" value="UniProtKB-KW"/>
</dbReference>
<dbReference type="Gene3D" id="1.10.10.10">
    <property type="entry name" value="Winged helix-like DNA-binding domain superfamily/Winged helix DNA-binding domain"/>
    <property type="match status" value="1"/>
</dbReference>
<dbReference type="EMBL" id="JYNY01000009">
    <property type="protein sequence ID" value="KJJ86110.1"/>
    <property type="molecule type" value="Genomic_DNA"/>
</dbReference>
<accession>A0A0F0CXC6</accession>
<dbReference type="PANTHER" id="PTHR43133:SF8">
    <property type="entry name" value="RNA POLYMERASE SIGMA FACTOR HI_1459-RELATED"/>
    <property type="match status" value="1"/>
</dbReference>
<dbReference type="InterPro" id="IPR036388">
    <property type="entry name" value="WH-like_DNA-bd_sf"/>
</dbReference>
<feature type="domain" description="RNA polymerase sigma-70 region 2" evidence="6">
    <location>
        <begin position="26"/>
        <end position="92"/>
    </location>
</feature>
<dbReference type="SUPFAM" id="SSF88946">
    <property type="entry name" value="Sigma2 domain of RNA polymerase sigma factors"/>
    <property type="match status" value="1"/>
</dbReference>
<feature type="non-terminal residue" evidence="8">
    <location>
        <position position="186"/>
    </location>
</feature>
<evidence type="ECO:0000256" key="1">
    <source>
        <dbReference type="ARBA" id="ARBA00010641"/>
    </source>
</evidence>
<evidence type="ECO:0000256" key="4">
    <source>
        <dbReference type="ARBA" id="ARBA00023125"/>
    </source>
</evidence>
<dbReference type="AlphaFoldDB" id="A0A0F0CXC6"/>
<comment type="similarity">
    <text evidence="1">Belongs to the sigma-70 factor family. ECF subfamily.</text>
</comment>
<evidence type="ECO:0000259" key="7">
    <source>
        <dbReference type="Pfam" id="PF08281"/>
    </source>
</evidence>
<evidence type="ECO:0000256" key="5">
    <source>
        <dbReference type="ARBA" id="ARBA00023163"/>
    </source>
</evidence>